<dbReference type="InterPro" id="IPR027685">
    <property type="entry name" value="Shroom_fam"/>
</dbReference>
<dbReference type="AlphaFoldDB" id="A0A4W4E849"/>
<dbReference type="GO" id="GO:0007015">
    <property type="term" value="P:actin filament organization"/>
    <property type="evidence" value="ECO:0007669"/>
    <property type="project" value="TreeGrafter"/>
</dbReference>
<dbReference type="Pfam" id="PF08687">
    <property type="entry name" value="ASD2"/>
    <property type="match status" value="1"/>
</dbReference>
<reference evidence="9" key="2">
    <citation type="journal article" date="2017" name="Sci. Adv.">
        <title>A tail of two voltages: Proteomic comparison of the three electric organs of the electric eel.</title>
        <authorList>
            <person name="Traeger L.L."/>
            <person name="Sabat G."/>
            <person name="Barrett-Wilt G.A."/>
            <person name="Wells G.B."/>
            <person name="Sussman M.R."/>
        </authorList>
    </citation>
    <scope>NUCLEOTIDE SEQUENCE [LARGE SCALE GENOMIC DNA]</scope>
</reference>
<evidence type="ECO:0000256" key="2">
    <source>
        <dbReference type="ARBA" id="ARBA00006469"/>
    </source>
</evidence>
<keyword evidence="3" id="KW-0963">Cytoplasm</keyword>
<evidence type="ECO:0000256" key="3">
    <source>
        <dbReference type="ARBA" id="ARBA00022490"/>
    </source>
</evidence>
<feature type="region of interest" description="Disordered" evidence="6">
    <location>
        <begin position="1"/>
        <end position="74"/>
    </location>
</feature>
<organism evidence="8 9">
    <name type="scientific">Electrophorus electricus</name>
    <name type="common">Electric eel</name>
    <name type="synonym">Gymnotus electricus</name>
    <dbReference type="NCBI Taxonomy" id="8005"/>
    <lineage>
        <taxon>Eukaryota</taxon>
        <taxon>Metazoa</taxon>
        <taxon>Chordata</taxon>
        <taxon>Craniata</taxon>
        <taxon>Vertebrata</taxon>
        <taxon>Euteleostomi</taxon>
        <taxon>Actinopterygii</taxon>
        <taxon>Neopterygii</taxon>
        <taxon>Teleostei</taxon>
        <taxon>Ostariophysi</taxon>
        <taxon>Gymnotiformes</taxon>
        <taxon>Gymnotoidei</taxon>
        <taxon>Gymnotidae</taxon>
        <taxon>Electrophorus</taxon>
    </lineage>
</organism>
<dbReference type="PANTHER" id="PTHR15012">
    <property type="entry name" value="APICAL PROTEIN/SHROOM-RELATED"/>
    <property type="match status" value="1"/>
</dbReference>
<proteinExistence type="inferred from homology"/>
<feature type="compositionally biased region" description="Polar residues" evidence="6">
    <location>
        <begin position="23"/>
        <end position="35"/>
    </location>
</feature>
<reference evidence="8" key="4">
    <citation type="submission" date="2025-08" db="UniProtKB">
        <authorList>
            <consortium name="Ensembl"/>
        </authorList>
    </citation>
    <scope>IDENTIFICATION</scope>
</reference>
<keyword evidence="9" id="KW-1185">Reference proteome</keyword>
<feature type="coiled-coil region" evidence="5">
    <location>
        <begin position="213"/>
        <end position="275"/>
    </location>
</feature>
<accession>A0A4W4E849</accession>
<evidence type="ECO:0000256" key="4">
    <source>
        <dbReference type="ARBA" id="ARBA00023212"/>
    </source>
</evidence>
<evidence type="ECO:0000256" key="6">
    <source>
        <dbReference type="SAM" id="MobiDB-lite"/>
    </source>
</evidence>
<feature type="compositionally biased region" description="Polar residues" evidence="6">
    <location>
        <begin position="96"/>
        <end position="105"/>
    </location>
</feature>
<reference evidence="9" key="1">
    <citation type="journal article" date="2014" name="Science">
        <title>Nonhuman genetics. Genomic basis for the convergent evolution of electric organs.</title>
        <authorList>
            <person name="Gallant J.R."/>
            <person name="Traeger L.L."/>
            <person name="Volkening J.D."/>
            <person name="Moffett H."/>
            <person name="Chen P.H."/>
            <person name="Novina C.D."/>
            <person name="Phillips G.N.Jr."/>
            <person name="Anand R."/>
            <person name="Wells G.B."/>
            <person name="Pinch M."/>
            <person name="Guth R."/>
            <person name="Unguez G.A."/>
            <person name="Albert J.S."/>
            <person name="Zakon H.H."/>
            <person name="Samanta M.P."/>
            <person name="Sussman M.R."/>
        </authorList>
    </citation>
    <scope>NUCLEOTIDE SEQUENCE [LARGE SCALE GENOMIC DNA]</scope>
</reference>
<feature type="region of interest" description="Disordered" evidence="6">
    <location>
        <begin position="96"/>
        <end position="130"/>
    </location>
</feature>
<dbReference type="GO" id="GO:0016324">
    <property type="term" value="C:apical plasma membrane"/>
    <property type="evidence" value="ECO:0007669"/>
    <property type="project" value="TreeGrafter"/>
</dbReference>
<dbReference type="STRING" id="8005.ENSEEEP00000007040"/>
<evidence type="ECO:0000259" key="7">
    <source>
        <dbReference type="PROSITE" id="PS51307"/>
    </source>
</evidence>
<evidence type="ECO:0000256" key="5">
    <source>
        <dbReference type="SAM" id="Coils"/>
    </source>
</evidence>
<keyword evidence="5" id="KW-0175">Coiled coil</keyword>
<dbReference type="GO" id="GO:0030864">
    <property type="term" value="C:cortical actin cytoskeleton"/>
    <property type="evidence" value="ECO:0007669"/>
    <property type="project" value="TreeGrafter"/>
</dbReference>
<evidence type="ECO:0000313" key="9">
    <source>
        <dbReference type="Proteomes" id="UP000314983"/>
    </source>
</evidence>
<dbReference type="PANTHER" id="PTHR15012:SF38">
    <property type="entry name" value="PROTEIN SHROOM2-LIKE ISOFORM X1"/>
    <property type="match status" value="1"/>
</dbReference>
<dbReference type="Gene3D" id="6.10.250.3120">
    <property type="match status" value="1"/>
</dbReference>
<reference evidence="8" key="5">
    <citation type="submission" date="2025-09" db="UniProtKB">
        <authorList>
            <consortium name="Ensembl"/>
        </authorList>
    </citation>
    <scope>IDENTIFICATION</scope>
</reference>
<dbReference type="InterPro" id="IPR014799">
    <property type="entry name" value="ASD2_dom"/>
</dbReference>
<dbReference type="OMA" id="QECTHTS"/>
<sequence>VFEQLLPSENNGPAPQKPAQPREYSSTRPEATCPSNPLKALPNQAHSQNKDSHSLRAPGNGCRSETEHDLSAVLPQVTPQFSSPHWSAEVSIPSAYASSDAQTPVGTPADNAEMMKTSSVPPELSEEDEKRDELARDIMVRDKRLVDILDQRKMKTTMDMMEGIYPDGKHLLEGAQQRRKTSTKQTVRTTQERIATPVSLVTSSSYYSTSAPKAELLIKMKDMQEQMKEQDCEDELDLSKKKELMDSLARKLQVLREARESLQEDMRDNDALGEEVEATVRAVCKPNELDKFCMFVGDLDKVVSLLLSLSGRLARVENALNNLEEGASAEEKHTLTEKRKLLIRQHEDAKELKENLDRRERLVHTILAGYLSKEHLADYQHFVKMKAALIIEQRMLEDRIKLGDEQLKCLKDSLRG</sequence>
<comment type="subcellular location">
    <subcellularLocation>
        <location evidence="1">Cytoplasm</location>
        <location evidence="1">Cytoskeleton</location>
    </subcellularLocation>
</comment>
<evidence type="ECO:0000313" key="8">
    <source>
        <dbReference type="Ensembl" id="ENSEEEP00000007040.2"/>
    </source>
</evidence>
<dbReference type="Proteomes" id="UP000314983">
    <property type="component" value="Chromosome 1"/>
</dbReference>
<dbReference type="Ensembl" id="ENSEEET00000007139.2">
    <property type="protein sequence ID" value="ENSEEEP00000007040.2"/>
    <property type="gene ID" value="ENSEEEG00000003715.2"/>
</dbReference>
<dbReference type="GeneTree" id="ENSGT00940000155212"/>
<keyword evidence="4" id="KW-0206">Cytoskeleton</keyword>
<reference evidence="8" key="3">
    <citation type="submission" date="2020-05" db="EMBL/GenBank/DDBJ databases">
        <title>Electrophorus electricus (electric eel) genome, fEleEle1, primary haplotype.</title>
        <authorList>
            <person name="Myers G."/>
            <person name="Meyer A."/>
            <person name="Fedrigo O."/>
            <person name="Formenti G."/>
            <person name="Rhie A."/>
            <person name="Tracey A."/>
            <person name="Sims Y."/>
            <person name="Jarvis E.D."/>
        </authorList>
    </citation>
    <scope>NUCLEOTIDE SEQUENCE [LARGE SCALE GENOMIC DNA]</scope>
</reference>
<dbReference type="GO" id="GO:0005912">
    <property type="term" value="C:adherens junction"/>
    <property type="evidence" value="ECO:0007669"/>
    <property type="project" value="TreeGrafter"/>
</dbReference>
<dbReference type="PROSITE" id="PS51307">
    <property type="entry name" value="ASD2"/>
    <property type="match status" value="1"/>
</dbReference>
<feature type="domain" description="ASD2" evidence="7">
    <location>
        <begin position="132"/>
        <end position="415"/>
    </location>
</feature>
<dbReference type="GO" id="GO:0043296">
    <property type="term" value="C:apical junction complex"/>
    <property type="evidence" value="ECO:0007669"/>
    <property type="project" value="TreeGrafter"/>
</dbReference>
<feature type="coiled-coil region" evidence="5">
    <location>
        <begin position="306"/>
        <end position="362"/>
    </location>
</feature>
<protein>
    <recommendedName>
        <fullName evidence="7">ASD2 domain-containing protein</fullName>
    </recommendedName>
</protein>
<evidence type="ECO:0000256" key="1">
    <source>
        <dbReference type="ARBA" id="ARBA00004245"/>
    </source>
</evidence>
<comment type="similarity">
    <text evidence="2">Belongs to the shroom family.</text>
</comment>
<dbReference type="GO" id="GO:0051015">
    <property type="term" value="F:actin filament binding"/>
    <property type="evidence" value="ECO:0007669"/>
    <property type="project" value="InterPro"/>
</dbReference>
<name>A0A4W4E849_ELEEL</name>